<evidence type="ECO:0000313" key="2">
    <source>
        <dbReference type="Proteomes" id="UP000270296"/>
    </source>
</evidence>
<dbReference type="PANTHER" id="PTHR21037:SF2">
    <property type="entry name" value="SIMILAR TO NOVEL PROTEIN"/>
    <property type="match status" value="1"/>
</dbReference>
<dbReference type="PANTHER" id="PTHR21037">
    <property type="entry name" value="39S RIBOSOMAL PROTEIN L14, MITOCHONDRIAL"/>
    <property type="match status" value="1"/>
</dbReference>
<sequence>MSTVTVSNSAEVIAVLSESDQSLLEQQKPETNAAAVYKEPDRHLPLKLKPMDEKEISRFAKDVVWEQSKAGKRIKLPFNMWKVSMQKCQVTYDDYTKLDPDRRDIVTAHWISVRNHQLTYNDPKTKYLVMNVTQHLLRGKCCGNNCRHCPFNHENVPEHLRNQKKWNGAFYEDVNNLY</sequence>
<proteinExistence type="predicted"/>
<organism evidence="3">
    <name type="scientific">Soboliphyme baturini</name>
    <dbReference type="NCBI Taxonomy" id="241478"/>
    <lineage>
        <taxon>Eukaryota</taxon>
        <taxon>Metazoa</taxon>
        <taxon>Ecdysozoa</taxon>
        <taxon>Nematoda</taxon>
        <taxon>Enoplea</taxon>
        <taxon>Dorylaimia</taxon>
        <taxon>Dioctophymatida</taxon>
        <taxon>Dioctophymatoidea</taxon>
        <taxon>Soboliphymatidae</taxon>
        <taxon>Soboliphyme</taxon>
    </lineage>
</organism>
<accession>A0A183IX27</accession>
<dbReference type="OrthoDB" id="274765at2759"/>
<dbReference type="EMBL" id="UZAM01011330">
    <property type="protein sequence ID" value="VDP15646.1"/>
    <property type="molecule type" value="Genomic_DNA"/>
</dbReference>
<evidence type="ECO:0000313" key="1">
    <source>
        <dbReference type="EMBL" id="VDP15646.1"/>
    </source>
</evidence>
<reference evidence="1 2" key="2">
    <citation type="submission" date="2018-11" db="EMBL/GenBank/DDBJ databases">
        <authorList>
            <consortium name="Pathogen Informatics"/>
        </authorList>
    </citation>
    <scope>NUCLEOTIDE SEQUENCE [LARGE SCALE GENOMIC DNA]</scope>
</reference>
<dbReference type="Proteomes" id="UP000270296">
    <property type="component" value="Unassembled WGS sequence"/>
</dbReference>
<evidence type="ECO:0000313" key="3">
    <source>
        <dbReference type="WBParaSite" id="SBAD_0000847501-mRNA-1"/>
    </source>
</evidence>
<dbReference type="Pfam" id="PF17653">
    <property type="entry name" value="DUF5522"/>
    <property type="match status" value="1"/>
</dbReference>
<name>A0A183IX27_9BILA</name>
<dbReference type="InterPro" id="IPR040807">
    <property type="entry name" value="DUF5522"/>
</dbReference>
<protein>
    <submittedName>
        <fullName evidence="3">C3H1-type domain-containing protein</fullName>
    </submittedName>
</protein>
<dbReference type="WBParaSite" id="SBAD_0000847501-mRNA-1">
    <property type="protein sequence ID" value="SBAD_0000847501-mRNA-1"/>
    <property type="gene ID" value="SBAD_0000847501"/>
</dbReference>
<keyword evidence="2" id="KW-1185">Reference proteome</keyword>
<gene>
    <name evidence="1" type="ORF">SBAD_LOCUS8173</name>
</gene>
<reference evidence="3" key="1">
    <citation type="submission" date="2016-06" db="UniProtKB">
        <authorList>
            <consortium name="WormBaseParasite"/>
        </authorList>
    </citation>
    <scope>IDENTIFICATION</scope>
</reference>
<dbReference type="AlphaFoldDB" id="A0A183IX27"/>